<gene>
    <name evidence="8" type="ORF">AAFC00_003508</name>
</gene>
<dbReference type="CDD" id="cd16454">
    <property type="entry name" value="RING-H2_PA-TM-RING"/>
    <property type="match status" value="1"/>
</dbReference>
<dbReference type="PROSITE" id="PS50089">
    <property type="entry name" value="ZF_RING_2"/>
    <property type="match status" value="1"/>
</dbReference>
<dbReference type="Pfam" id="PF13639">
    <property type="entry name" value="zf-RING_2"/>
    <property type="match status" value="1"/>
</dbReference>
<evidence type="ECO:0000313" key="9">
    <source>
        <dbReference type="Proteomes" id="UP001562354"/>
    </source>
</evidence>
<dbReference type="InterPro" id="IPR051834">
    <property type="entry name" value="RING_finger_E3_ligase"/>
</dbReference>
<feature type="region of interest" description="Disordered" evidence="5">
    <location>
        <begin position="469"/>
        <end position="494"/>
    </location>
</feature>
<keyword evidence="6" id="KW-0472">Membrane</keyword>
<dbReference type="PANTHER" id="PTHR45931:SF3">
    <property type="entry name" value="RING ZINC FINGER-CONTAINING PROTEIN"/>
    <property type="match status" value="1"/>
</dbReference>
<dbReference type="SMART" id="SM00184">
    <property type="entry name" value="RING"/>
    <property type="match status" value="1"/>
</dbReference>
<feature type="compositionally biased region" description="Polar residues" evidence="5">
    <location>
        <begin position="297"/>
        <end position="311"/>
    </location>
</feature>
<reference evidence="8 9" key="1">
    <citation type="submission" date="2024-07" db="EMBL/GenBank/DDBJ databases">
        <title>Draft sequence of the Neodothiora populina.</title>
        <authorList>
            <person name="Drown D.D."/>
            <person name="Schuette U.S."/>
            <person name="Buechlein A.B."/>
            <person name="Rusch D.R."/>
            <person name="Winton L.W."/>
            <person name="Adams G.A."/>
        </authorList>
    </citation>
    <scope>NUCLEOTIDE SEQUENCE [LARGE SCALE GENOMIC DNA]</scope>
    <source>
        <strain evidence="8 9">CPC 39397</strain>
    </source>
</reference>
<feature type="region of interest" description="Disordered" evidence="5">
    <location>
        <begin position="399"/>
        <end position="428"/>
    </location>
</feature>
<dbReference type="PANTHER" id="PTHR45931">
    <property type="entry name" value="SI:CH211-59O9.10"/>
    <property type="match status" value="1"/>
</dbReference>
<evidence type="ECO:0000256" key="1">
    <source>
        <dbReference type="ARBA" id="ARBA00022723"/>
    </source>
</evidence>
<accession>A0ABR3PEN7</accession>
<keyword evidence="6" id="KW-0812">Transmembrane</keyword>
<sequence length="506" mass="55395">MSAKALKIVTLVLPNPDPDPNSIQHQHQVDGSFSFAAELSGDIRTLSTHSASAGDDRTGLLYVPDLAGDGLCTNSSARYFPSNVTRLPDLPQDSHLIAIAPWLSPDCTLRYLQASSFQSALSAFVFFLPELSSSAPPPANNIAWGLGDGGQWKQRYPFPVYAIPSGPAMAILYQMSLYSGNMSSAPYGPALTANYPPSDYVRLQMSITTNSLSSGTPSIWALTFIVLAVLVAATGVASGAMHIVQRARRRDLGERISRGEVDLRTVGIKKITVPPKIIDTFPVYAYPPPESHAPATLKQQASDTSHGNKDTVNVNETSVATTSTKALFQPTCAICLEDFLESQSRVRQLPCRHIFHPECIDTFLRENASICPMCKQSTLPRGYCPVKITDMMVKRERDARRQQLYRQRYQRAQPSSTADSTLPELESHPQASTDMELIATAVVPGRAPPTAVSNHGRREWARTRALAMLGPHAPPTTDHDDIEQEEHRPQGSRARVLLRRVFPTLA</sequence>
<evidence type="ECO:0000259" key="7">
    <source>
        <dbReference type="PROSITE" id="PS50089"/>
    </source>
</evidence>
<feature type="transmembrane region" description="Helical" evidence="6">
    <location>
        <begin position="219"/>
        <end position="244"/>
    </location>
</feature>
<dbReference type="Gene3D" id="3.30.40.10">
    <property type="entry name" value="Zinc/RING finger domain, C3HC4 (zinc finger)"/>
    <property type="match status" value="1"/>
</dbReference>
<keyword evidence="3" id="KW-0862">Zinc</keyword>
<feature type="compositionally biased region" description="Low complexity" evidence="5">
    <location>
        <begin position="402"/>
        <end position="413"/>
    </location>
</feature>
<proteinExistence type="predicted"/>
<evidence type="ECO:0000256" key="3">
    <source>
        <dbReference type="ARBA" id="ARBA00022833"/>
    </source>
</evidence>
<protein>
    <recommendedName>
        <fullName evidence="7">RING-type domain-containing protein</fullName>
    </recommendedName>
</protein>
<organism evidence="8 9">
    <name type="scientific">Neodothiora populina</name>
    <dbReference type="NCBI Taxonomy" id="2781224"/>
    <lineage>
        <taxon>Eukaryota</taxon>
        <taxon>Fungi</taxon>
        <taxon>Dikarya</taxon>
        <taxon>Ascomycota</taxon>
        <taxon>Pezizomycotina</taxon>
        <taxon>Dothideomycetes</taxon>
        <taxon>Dothideomycetidae</taxon>
        <taxon>Dothideales</taxon>
        <taxon>Dothioraceae</taxon>
        <taxon>Neodothiora</taxon>
    </lineage>
</organism>
<dbReference type="GeneID" id="95977209"/>
<evidence type="ECO:0000256" key="4">
    <source>
        <dbReference type="PROSITE-ProRule" id="PRU00175"/>
    </source>
</evidence>
<dbReference type="InterPro" id="IPR013083">
    <property type="entry name" value="Znf_RING/FYVE/PHD"/>
</dbReference>
<feature type="region of interest" description="Disordered" evidence="5">
    <location>
        <begin position="292"/>
        <end position="311"/>
    </location>
</feature>
<feature type="domain" description="RING-type" evidence="7">
    <location>
        <begin position="332"/>
        <end position="375"/>
    </location>
</feature>
<dbReference type="Proteomes" id="UP001562354">
    <property type="component" value="Unassembled WGS sequence"/>
</dbReference>
<name>A0ABR3PEN7_9PEZI</name>
<evidence type="ECO:0000256" key="2">
    <source>
        <dbReference type="ARBA" id="ARBA00022771"/>
    </source>
</evidence>
<evidence type="ECO:0000313" key="8">
    <source>
        <dbReference type="EMBL" id="KAL1304522.1"/>
    </source>
</evidence>
<keyword evidence="9" id="KW-1185">Reference proteome</keyword>
<evidence type="ECO:0000256" key="5">
    <source>
        <dbReference type="SAM" id="MobiDB-lite"/>
    </source>
</evidence>
<dbReference type="SUPFAM" id="SSF57850">
    <property type="entry name" value="RING/U-box"/>
    <property type="match status" value="1"/>
</dbReference>
<dbReference type="EMBL" id="JBFMKM010000008">
    <property type="protein sequence ID" value="KAL1304522.1"/>
    <property type="molecule type" value="Genomic_DNA"/>
</dbReference>
<dbReference type="InterPro" id="IPR001841">
    <property type="entry name" value="Znf_RING"/>
</dbReference>
<keyword evidence="2 4" id="KW-0863">Zinc-finger</keyword>
<dbReference type="RefSeq" id="XP_069200797.1">
    <property type="nucleotide sequence ID" value="XM_069342984.1"/>
</dbReference>
<keyword evidence="1" id="KW-0479">Metal-binding</keyword>
<keyword evidence="6" id="KW-1133">Transmembrane helix</keyword>
<comment type="caution">
    <text evidence="8">The sequence shown here is derived from an EMBL/GenBank/DDBJ whole genome shotgun (WGS) entry which is preliminary data.</text>
</comment>
<evidence type="ECO:0000256" key="6">
    <source>
        <dbReference type="SAM" id="Phobius"/>
    </source>
</evidence>